<keyword evidence="3" id="KW-1185">Reference proteome</keyword>
<comment type="caution">
    <text evidence="2">The sequence shown here is derived from an EMBL/GenBank/DDBJ whole genome shotgun (WGS) entry which is preliminary data.</text>
</comment>
<dbReference type="EMBL" id="JAEQNC010000012">
    <property type="protein sequence ID" value="MBL0374323.1"/>
    <property type="molecule type" value="Genomic_DNA"/>
</dbReference>
<evidence type="ECO:0000313" key="3">
    <source>
        <dbReference type="Proteomes" id="UP000633219"/>
    </source>
</evidence>
<feature type="signal peptide" evidence="1">
    <location>
        <begin position="1"/>
        <end position="22"/>
    </location>
</feature>
<dbReference type="AlphaFoldDB" id="A0A936YPI7"/>
<dbReference type="RefSeq" id="WP_201662480.1">
    <property type="nucleotide sequence ID" value="NZ_JAEQNC010000012.1"/>
</dbReference>
<evidence type="ECO:0000256" key="1">
    <source>
        <dbReference type="SAM" id="SignalP"/>
    </source>
</evidence>
<gene>
    <name evidence="2" type="ORF">JJB09_20075</name>
</gene>
<feature type="chain" id="PRO_5036978505" evidence="1">
    <location>
        <begin position="23"/>
        <end position="95"/>
    </location>
</feature>
<protein>
    <submittedName>
        <fullName evidence="2">Sulfur globule protein</fullName>
    </submittedName>
</protein>
<name>A0A936YPI7_9HYPH</name>
<accession>A0A936YPI7</accession>
<organism evidence="2 3">
    <name type="scientific">Rhizobium setariae</name>
    <dbReference type="NCBI Taxonomy" id="2801340"/>
    <lineage>
        <taxon>Bacteria</taxon>
        <taxon>Pseudomonadati</taxon>
        <taxon>Pseudomonadota</taxon>
        <taxon>Alphaproteobacteria</taxon>
        <taxon>Hyphomicrobiales</taxon>
        <taxon>Rhizobiaceae</taxon>
        <taxon>Rhizobium/Agrobacterium group</taxon>
        <taxon>Rhizobium</taxon>
    </lineage>
</organism>
<reference evidence="2" key="1">
    <citation type="submission" date="2021-01" db="EMBL/GenBank/DDBJ databases">
        <title>Rhizobium sp. strain KVB221 16S ribosomal RNA gene Genome sequencing and assembly.</title>
        <authorList>
            <person name="Kang M."/>
        </authorList>
    </citation>
    <scope>NUCLEOTIDE SEQUENCE</scope>
    <source>
        <strain evidence="2">KVB221</strain>
    </source>
</reference>
<sequence length="95" mass="10479">MKKLLISAVAATVAALSFTADAQARNTGFKWHRGHGHGWHHGHGHGGYWGPGWGWGWGPTVVIGGGYYGGDCYIKKVRRYDANGNPYVKRVRRCQ</sequence>
<evidence type="ECO:0000313" key="2">
    <source>
        <dbReference type="EMBL" id="MBL0374323.1"/>
    </source>
</evidence>
<keyword evidence="1" id="KW-0732">Signal</keyword>
<proteinExistence type="predicted"/>
<dbReference type="Proteomes" id="UP000633219">
    <property type="component" value="Unassembled WGS sequence"/>
</dbReference>